<dbReference type="InterPro" id="IPR009080">
    <property type="entry name" value="tRNAsynth_Ia_anticodon-bd"/>
</dbReference>
<dbReference type="InterPro" id="IPR015413">
    <property type="entry name" value="Methionyl/Leucyl_tRNA_Synth"/>
</dbReference>
<feature type="binding site" evidence="14">
    <location>
        <position position="144"/>
    </location>
    <ligand>
        <name>Zn(2+)</name>
        <dbReference type="ChEBI" id="CHEBI:29105"/>
    </ligand>
</feature>
<feature type="short sequence motif" description="'HIGH' region" evidence="14">
    <location>
        <begin position="12"/>
        <end position="22"/>
    </location>
</feature>
<evidence type="ECO:0000256" key="6">
    <source>
        <dbReference type="ARBA" id="ARBA00022598"/>
    </source>
</evidence>
<feature type="domain" description="Methionyl/Leucyl tRNA synthetase" evidence="15">
    <location>
        <begin position="5"/>
        <end position="394"/>
    </location>
</feature>
<dbReference type="CDD" id="cd00814">
    <property type="entry name" value="MetRS_core"/>
    <property type="match status" value="1"/>
</dbReference>
<protein>
    <recommendedName>
        <fullName evidence="14">Methionine--tRNA ligase</fullName>
        <ecNumber evidence="14">6.1.1.10</ecNumber>
    </recommendedName>
    <alternativeName>
        <fullName evidence="14">Methionyl-tRNA synthetase</fullName>
        <shortName evidence="14">MetRS</shortName>
    </alternativeName>
</protein>
<evidence type="ECO:0000256" key="14">
    <source>
        <dbReference type="HAMAP-Rule" id="MF_00098"/>
    </source>
</evidence>
<evidence type="ECO:0000256" key="12">
    <source>
        <dbReference type="ARBA" id="ARBA00023146"/>
    </source>
</evidence>
<evidence type="ECO:0000256" key="8">
    <source>
        <dbReference type="ARBA" id="ARBA00022741"/>
    </source>
</evidence>
<dbReference type="InterPro" id="IPR033911">
    <property type="entry name" value="MetRS_core"/>
</dbReference>
<dbReference type="NCBIfam" id="TIGR00398">
    <property type="entry name" value="metG"/>
    <property type="match status" value="1"/>
</dbReference>
<keyword evidence="7 14" id="KW-0479">Metal-binding</keyword>
<dbReference type="Gene3D" id="1.10.730.10">
    <property type="entry name" value="Isoleucyl-tRNA Synthetase, Domain 1"/>
    <property type="match status" value="1"/>
</dbReference>
<name>A0A0F7WPW7_CHLPN</name>
<evidence type="ECO:0000256" key="1">
    <source>
        <dbReference type="ARBA" id="ARBA00003314"/>
    </source>
</evidence>
<gene>
    <name evidence="14 17" type="primary">metG</name>
    <name evidence="17" type="ORF">BN1224_DC9_AO_00140</name>
</gene>
<keyword evidence="8 14" id="KW-0547">Nucleotide-binding</keyword>
<dbReference type="InterPro" id="IPR014729">
    <property type="entry name" value="Rossmann-like_a/b/a_fold"/>
</dbReference>
<comment type="similarity">
    <text evidence="3 14">Belongs to the class-I aminoacyl-tRNA synthetase family. MetG type 1 subfamily.</text>
</comment>
<evidence type="ECO:0000256" key="11">
    <source>
        <dbReference type="ARBA" id="ARBA00022917"/>
    </source>
</evidence>
<dbReference type="InterPro" id="IPR023458">
    <property type="entry name" value="Met-tRNA_ligase_1"/>
</dbReference>
<dbReference type="InterPro" id="IPR014758">
    <property type="entry name" value="Met-tRNA_synth"/>
</dbReference>
<dbReference type="PANTHER" id="PTHR45765:SF1">
    <property type="entry name" value="METHIONINE--TRNA LIGASE, CYTOPLASMIC"/>
    <property type="match status" value="1"/>
</dbReference>
<dbReference type="PANTHER" id="PTHR45765">
    <property type="entry name" value="METHIONINE--TRNA LIGASE"/>
    <property type="match status" value="1"/>
</dbReference>
<feature type="short sequence motif" description="'KMSKS' region" evidence="14">
    <location>
        <begin position="330"/>
        <end position="334"/>
    </location>
</feature>
<proteinExistence type="inferred from homology"/>
<evidence type="ECO:0000259" key="16">
    <source>
        <dbReference type="Pfam" id="PF19303"/>
    </source>
</evidence>
<dbReference type="CDD" id="cd07957">
    <property type="entry name" value="Anticodon_Ia_Met"/>
    <property type="match status" value="1"/>
</dbReference>
<feature type="binding site" evidence="14">
    <location>
        <position position="157"/>
    </location>
    <ligand>
        <name>Zn(2+)</name>
        <dbReference type="ChEBI" id="CHEBI:29105"/>
    </ligand>
</feature>
<dbReference type="AlphaFoldDB" id="A0A0F7WPW7"/>
<keyword evidence="6 14" id="KW-0436">Ligase</keyword>
<comment type="catalytic activity">
    <reaction evidence="13 14">
        <text>tRNA(Met) + L-methionine + ATP = L-methionyl-tRNA(Met) + AMP + diphosphate</text>
        <dbReference type="Rhea" id="RHEA:13481"/>
        <dbReference type="Rhea" id="RHEA-COMP:9667"/>
        <dbReference type="Rhea" id="RHEA-COMP:9698"/>
        <dbReference type="ChEBI" id="CHEBI:30616"/>
        <dbReference type="ChEBI" id="CHEBI:33019"/>
        <dbReference type="ChEBI" id="CHEBI:57844"/>
        <dbReference type="ChEBI" id="CHEBI:78442"/>
        <dbReference type="ChEBI" id="CHEBI:78530"/>
        <dbReference type="ChEBI" id="CHEBI:456215"/>
        <dbReference type="EC" id="6.1.1.10"/>
    </reaction>
</comment>
<dbReference type="Gene3D" id="3.40.50.620">
    <property type="entry name" value="HUPs"/>
    <property type="match status" value="1"/>
</dbReference>
<keyword evidence="10 14" id="KW-0067">ATP-binding</keyword>
<dbReference type="InterPro" id="IPR029038">
    <property type="entry name" value="MetRS_Zn"/>
</dbReference>
<dbReference type="SUPFAM" id="SSF57770">
    <property type="entry name" value="Methionyl-tRNA synthetase (MetRS), Zn-domain"/>
    <property type="match status" value="1"/>
</dbReference>
<dbReference type="EC" id="6.1.1.10" evidence="14"/>
<dbReference type="PRINTS" id="PR01041">
    <property type="entry name" value="TRNASYNTHMET"/>
</dbReference>
<keyword evidence="9 14" id="KW-0862">Zinc</keyword>
<accession>A0A0F7WPW7</accession>
<feature type="domain" description="Methionyl-tRNA synthetase anticodon-binding" evidence="16">
    <location>
        <begin position="414"/>
        <end position="512"/>
    </location>
</feature>
<dbReference type="FunFam" id="2.20.28.20:FF:000001">
    <property type="entry name" value="Methionine--tRNA ligase"/>
    <property type="match status" value="1"/>
</dbReference>
<comment type="function">
    <text evidence="1 14">Is required not only for elongation of protein synthesis but also for the initiation of all mRNA translation through initiator tRNA(fMet) aminoacylation.</text>
</comment>
<evidence type="ECO:0000259" key="15">
    <source>
        <dbReference type="Pfam" id="PF09334"/>
    </source>
</evidence>
<evidence type="ECO:0000256" key="9">
    <source>
        <dbReference type="ARBA" id="ARBA00022833"/>
    </source>
</evidence>
<feature type="binding site" evidence="14">
    <location>
        <position position="147"/>
    </location>
    <ligand>
        <name>Zn(2+)</name>
        <dbReference type="ChEBI" id="CHEBI:29105"/>
    </ligand>
</feature>
<sequence length="551" mass="63475">MPQKVLITSALPYANGPLHFGHIAGVYLPADVYARFRRLLGDDVLYICGSDEFGIAITLNADREGFGYQEYVDMYHKLHKDTFEKLGFALDFFSRTTNPFHAELVQDFYSQLKASGLIENRISEQLYSEQEQRFLADRYVEGTCPRCGFDHARGDECQSCGADYEAIDLIDPKSKISGVELVKKETEHSYFLLDRMKDALLSFIQGCYLPDHVRKFVVDYIEHVRSRAITRDLSWGIPVPDFPGKVFYVWFDAPIGYISGTMEWAASQGNPDEWKRFWLEDGVEYVQFIGKDNLPFHSVVFPAMELGQKLDYKKVDALVVSEFYLLEGRQFSKSEGNYVDMDKFLSSYSLDKLRYVLAATAPETSDSEFTFLDFKTRCNSELVGKFGNFINRVLAFAEKNHYDKLSYHSVVLEDSDRAFLEEARQLVRDAEKCYREYSLRKATSVIMSLAALGNVYYNQQAPWKLLKEGTRERVEAILFCACYCQKLLALISYPIIPESAVAIWEMISPKSLENCNLDTMYARDLWKEEILDVINEEFHLKSPRLLFTTVE</sequence>
<keyword evidence="11 14" id="KW-0648">Protein biosynthesis</keyword>
<reference evidence="17" key="1">
    <citation type="submission" date="2015-05" db="EMBL/GenBank/DDBJ databases">
        <authorList>
            <person name="Rattei Thomas"/>
        </authorList>
    </citation>
    <scope>NUCLEOTIDE SEQUENCE</scope>
    <source>
        <strain evidence="17">DC9</strain>
    </source>
</reference>
<evidence type="ECO:0000256" key="4">
    <source>
        <dbReference type="ARBA" id="ARBA00011245"/>
    </source>
</evidence>
<comment type="cofactor">
    <cofactor evidence="14">
        <name>Zn(2+)</name>
        <dbReference type="ChEBI" id="CHEBI:29105"/>
    </cofactor>
    <text evidence="14">Binds 1 zinc ion per subunit.</text>
</comment>
<dbReference type="InterPro" id="IPR041872">
    <property type="entry name" value="Anticodon_Met"/>
</dbReference>
<dbReference type="SUPFAM" id="SSF52374">
    <property type="entry name" value="Nucleotidylyl transferase"/>
    <property type="match status" value="1"/>
</dbReference>
<evidence type="ECO:0000256" key="10">
    <source>
        <dbReference type="ARBA" id="ARBA00022840"/>
    </source>
</evidence>
<comment type="subunit">
    <text evidence="4 14">Monomer.</text>
</comment>
<evidence type="ECO:0000256" key="13">
    <source>
        <dbReference type="ARBA" id="ARBA00047364"/>
    </source>
</evidence>
<evidence type="ECO:0000256" key="5">
    <source>
        <dbReference type="ARBA" id="ARBA00022490"/>
    </source>
</evidence>
<comment type="subcellular location">
    <subcellularLocation>
        <location evidence="2 14">Cytoplasm</location>
    </subcellularLocation>
</comment>
<dbReference type="GO" id="GO:0006431">
    <property type="term" value="P:methionyl-tRNA aminoacylation"/>
    <property type="evidence" value="ECO:0007669"/>
    <property type="project" value="UniProtKB-UniRule"/>
</dbReference>
<dbReference type="GO" id="GO:0005524">
    <property type="term" value="F:ATP binding"/>
    <property type="evidence" value="ECO:0007669"/>
    <property type="project" value="UniProtKB-UniRule"/>
</dbReference>
<evidence type="ECO:0000313" key="17">
    <source>
        <dbReference type="EMBL" id="CRI42250.1"/>
    </source>
</evidence>
<dbReference type="HAMAP" id="MF_00098">
    <property type="entry name" value="Met_tRNA_synth_type1"/>
    <property type="match status" value="1"/>
</dbReference>
<evidence type="ECO:0000256" key="7">
    <source>
        <dbReference type="ARBA" id="ARBA00022723"/>
    </source>
</evidence>
<feature type="binding site" evidence="14">
    <location>
        <position position="333"/>
    </location>
    <ligand>
        <name>ATP</name>
        <dbReference type="ChEBI" id="CHEBI:30616"/>
    </ligand>
</feature>
<dbReference type="Gene3D" id="2.20.28.20">
    <property type="entry name" value="Methionyl-tRNA synthetase, Zn-domain"/>
    <property type="match status" value="1"/>
</dbReference>
<evidence type="ECO:0000256" key="3">
    <source>
        <dbReference type="ARBA" id="ARBA00008258"/>
    </source>
</evidence>
<dbReference type="EMBL" id="LN847023">
    <property type="protein sequence ID" value="CRI42250.1"/>
    <property type="molecule type" value="Genomic_DNA"/>
</dbReference>
<dbReference type="SUPFAM" id="SSF47323">
    <property type="entry name" value="Anticodon-binding domain of a subclass of class I aminoacyl-tRNA synthetases"/>
    <property type="match status" value="1"/>
</dbReference>
<organism evidence="17">
    <name type="scientific">Chlamydia pneumoniae</name>
    <name type="common">Chlamydophila pneumoniae</name>
    <dbReference type="NCBI Taxonomy" id="83558"/>
    <lineage>
        <taxon>Bacteria</taxon>
        <taxon>Pseudomonadati</taxon>
        <taxon>Chlamydiota</taxon>
        <taxon>Chlamydiia</taxon>
        <taxon>Chlamydiales</taxon>
        <taxon>Chlamydiaceae</taxon>
        <taxon>Chlamydia/Chlamydophila group</taxon>
        <taxon>Chlamydia</taxon>
    </lineage>
</organism>
<dbReference type="GO" id="GO:0004825">
    <property type="term" value="F:methionine-tRNA ligase activity"/>
    <property type="evidence" value="ECO:0007669"/>
    <property type="project" value="UniProtKB-UniRule"/>
</dbReference>
<evidence type="ECO:0000256" key="2">
    <source>
        <dbReference type="ARBA" id="ARBA00004496"/>
    </source>
</evidence>
<keyword evidence="12 14" id="KW-0030">Aminoacyl-tRNA synthetase</keyword>
<keyword evidence="5 14" id="KW-0963">Cytoplasm</keyword>
<dbReference type="Pfam" id="PF09334">
    <property type="entry name" value="tRNA-synt_1g"/>
    <property type="match status" value="1"/>
</dbReference>
<dbReference type="Pfam" id="PF19303">
    <property type="entry name" value="Anticodon_3"/>
    <property type="match status" value="1"/>
</dbReference>
<dbReference type="GO" id="GO:0046872">
    <property type="term" value="F:metal ion binding"/>
    <property type="evidence" value="ECO:0007669"/>
    <property type="project" value="UniProtKB-KW"/>
</dbReference>
<dbReference type="GO" id="GO:0005829">
    <property type="term" value="C:cytosol"/>
    <property type="evidence" value="ECO:0007669"/>
    <property type="project" value="TreeGrafter"/>
</dbReference>
<feature type="binding site" evidence="14">
    <location>
        <position position="160"/>
    </location>
    <ligand>
        <name>Zn(2+)</name>
        <dbReference type="ChEBI" id="CHEBI:29105"/>
    </ligand>
</feature>